<dbReference type="InterPro" id="IPR002713">
    <property type="entry name" value="FF_domain"/>
</dbReference>
<feature type="compositionally biased region" description="Pro residues" evidence="7">
    <location>
        <begin position="1"/>
        <end position="20"/>
    </location>
</feature>
<feature type="domain" description="FF" evidence="9">
    <location>
        <begin position="404"/>
        <end position="471"/>
    </location>
</feature>
<feature type="domain" description="FF" evidence="9">
    <location>
        <begin position="620"/>
        <end position="681"/>
    </location>
</feature>
<evidence type="ECO:0000313" key="10">
    <source>
        <dbReference type="EMBL" id="CAL4107628.1"/>
    </source>
</evidence>
<dbReference type="GO" id="GO:0003723">
    <property type="term" value="F:RNA binding"/>
    <property type="evidence" value="ECO:0007669"/>
    <property type="project" value="TreeGrafter"/>
</dbReference>
<dbReference type="GO" id="GO:0045292">
    <property type="term" value="P:mRNA cis splicing, via spliceosome"/>
    <property type="evidence" value="ECO:0007669"/>
    <property type="project" value="InterPro"/>
</dbReference>
<dbReference type="Pfam" id="PF01846">
    <property type="entry name" value="FF"/>
    <property type="match status" value="3"/>
</dbReference>
<dbReference type="Pfam" id="PF00397">
    <property type="entry name" value="WW"/>
    <property type="match status" value="2"/>
</dbReference>
<dbReference type="PANTHER" id="PTHR11864:SF0">
    <property type="entry name" value="PRP40 PRE-MRNA PROCESSING FACTOR 40 HOMOLOG A (YEAST)"/>
    <property type="match status" value="1"/>
</dbReference>
<comment type="caution">
    <text evidence="10">The sequence shown here is derived from an EMBL/GenBank/DDBJ whole genome shotgun (WGS) entry which is preliminary data.</text>
</comment>
<feature type="domain" description="FF" evidence="9">
    <location>
        <begin position="491"/>
        <end position="551"/>
    </location>
</feature>
<dbReference type="FunFam" id="1.10.10.440:FF:000003">
    <property type="entry name" value="Pre-mRNA processing factor 40 homolog A"/>
    <property type="match status" value="1"/>
</dbReference>
<evidence type="ECO:0000256" key="1">
    <source>
        <dbReference type="ARBA" id="ARBA00004123"/>
    </source>
</evidence>
<dbReference type="AlphaFoldDB" id="A0AAV2R1U7"/>
<evidence type="ECO:0000256" key="6">
    <source>
        <dbReference type="SAM" id="Coils"/>
    </source>
</evidence>
<sequence>MGYRMPPPGPAMPPRMPPPGMQGFMPPGAPPGMPPPAFNVPPPGFMGAYGHPEGNSAVISAAPQLNTPPASNSPAAAPAAAPAVAAGAAGAAPQPAITSEGSTTPPHPAPASDATQDKTDDSKDKKNVWTEHKAPDGRVYFYNTITRQSSWEKPDDLKTPAELLLSQCPWKEYKSESGKTYYHNINTKESRWTIPKELQDLKKKIASEENPNIKGSLSHKQMTCSLVQMSTVSEMQCGALAQTEREKGTFNHSDYDVVIIQEEKKPMEPKLLVFRDKKEALEAFKNFLKDKGVGSDASWDKAVRIIQNDIRYEAFNKLPEKKQAFNAYKVQRAKEEKEEQRQRVKKAKLDLESFLLSNERMSSTVKYYRCHEMFQHLEVWKSVPEAERRDIYEDVVFNLAKKEREENKAMRKRNMKVLSEILDSMTNITFKTTWQEAQQMLIDNPTFSEDTDLLSMDKEDALIVFAEHIKQLEEEEEEDREREKKRVKRQQRKCRDNFIVLLDELHEQGKLTSMSLWVELYPIISADIRFTTMLGQPGSTPLDLFKFYVADLKSRFHDEKKIIKEILKEKTFEVQVKTSFKEFAAVVCDDLRSATLDAGNVKLTYNALIEKAEAREKERQKEEARKLRKLEAGLRSALKSVNVDSGSTWEDVRPRVQSLPAFTAITIEAERIRIFKEYQQYLEVACGHHHSRNKKKSKKKDRKRSRSRSHSYSSESDGGYRKSRRSRRSRSRSRSFSEESEEDRSRRRKSKKSKKKKGRSRSRSMSSVDSYRSRSKAGKKKKHHSRSRSRSGSRSRGGVHYGNYVQMVKITNSEESRPSSEREAGEVSLEEGELSEDELEKKRAELMKELEELN</sequence>
<keyword evidence="5" id="KW-0539">Nucleus</keyword>
<feature type="compositionally biased region" description="Basic residues" evidence="7">
    <location>
        <begin position="687"/>
        <end position="709"/>
    </location>
</feature>
<feature type="compositionally biased region" description="Acidic residues" evidence="7">
    <location>
        <begin position="828"/>
        <end position="838"/>
    </location>
</feature>
<dbReference type="Pfam" id="PF25432">
    <property type="entry name" value="FF_PRPF40A"/>
    <property type="match status" value="1"/>
</dbReference>
<dbReference type="PROSITE" id="PS01159">
    <property type="entry name" value="WW_DOMAIN_1"/>
    <property type="match status" value="2"/>
</dbReference>
<evidence type="ECO:0000256" key="7">
    <source>
        <dbReference type="SAM" id="MobiDB-lite"/>
    </source>
</evidence>
<evidence type="ECO:0000256" key="4">
    <source>
        <dbReference type="ARBA" id="ARBA00023187"/>
    </source>
</evidence>
<keyword evidence="2" id="KW-0507">mRNA processing</keyword>
<feature type="region of interest" description="Disordered" evidence="7">
    <location>
        <begin position="687"/>
        <end position="840"/>
    </location>
</feature>
<comment type="subcellular location">
    <subcellularLocation>
        <location evidence="1">Nucleus</location>
    </subcellularLocation>
</comment>
<feature type="non-terminal residue" evidence="10">
    <location>
        <position position="854"/>
    </location>
</feature>
<evidence type="ECO:0000259" key="8">
    <source>
        <dbReference type="PROSITE" id="PS50020"/>
    </source>
</evidence>
<dbReference type="EMBL" id="CAXKWB010013412">
    <property type="protein sequence ID" value="CAL4107628.1"/>
    <property type="molecule type" value="Genomic_DNA"/>
</dbReference>
<feature type="region of interest" description="Disordered" evidence="7">
    <location>
        <begin position="90"/>
        <end position="131"/>
    </location>
</feature>
<dbReference type="PROSITE" id="PS51676">
    <property type="entry name" value="FF"/>
    <property type="match status" value="4"/>
</dbReference>
<feature type="compositionally biased region" description="Basic residues" evidence="7">
    <location>
        <begin position="746"/>
        <end position="762"/>
    </location>
</feature>
<dbReference type="InterPro" id="IPR001202">
    <property type="entry name" value="WW_dom"/>
</dbReference>
<feature type="domain" description="FF" evidence="9">
    <location>
        <begin position="277"/>
        <end position="331"/>
    </location>
</feature>
<evidence type="ECO:0000256" key="5">
    <source>
        <dbReference type="ARBA" id="ARBA00023242"/>
    </source>
</evidence>
<feature type="compositionally biased region" description="Pro residues" evidence="7">
    <location>
        <begin position="27"/>
        <end position="38"/>
    </location>
</feature>
<evidence type="ECO:0008006" key="12">
    <source>
        <dbReference type="Google" id="ProtNLM"/>
    </source>
</evidence>
<dbReference type="InterPro" id="IPR036020">
    <property type="entry name" value="WW_dom_sf"/>
</dbReference>
<dbReference type="GO" id="GO:0005685">
    <property type="term" value="C:U1 snRNP"/>
    <property type="evidence" value="ECO:0007669"/>
    <property type="project" value="TreeGrafter"/>
</dbReference>
<dbReference type="Proteomes" id="UP001497623">
    <property type="component" value="Unassembled WGS sequence"/>
</dbReference>
<dbReference type="Gene3D" id="1.10.10.440">
    <property type="entry name" value="FF domain"/>
    <property type="match status" value="5"/>
</dbReference>
<dbReference type="SMART" id="SM00456">
    <property type="entry name" value="WW"/>
    <property type="match status" value="2"/>
</dbReference>
<gene>
    <name evidence="10" type="ORF">MNOR_LOCUS18618</name>
</gene>
<dbReference type="Gene3D" id="2.20.70.10">
    <property type="match status" value="2"/>
</dbReference>
<feature type="compositionally biased region" description="Basic residues" evidence="7">
    <location>
        <begin position="773"/>
        <end position="793"/>
    </location>
</feature>
<dbReference type="GO" id="GO:0071004">
    <property type="term" value="C:U2-type prespliceosome"/>
    <property type="evidence" value="ECO:0007669"/>
    <property type="project" value="TreeGrafter"/>
</dbReference>
<keyword evidence="6" id="KW-0175">Coiled coil</keyword>
<feature type="coiled-coil region" evidence="6">
    <location>
        <begin position="458"/>
        <end position="493"/>
    </location>
</feature>
<name>A0AAV2R1U7_MEGNR</name>
<evidence type="ECO:0000256" key="2">
    <source>
        <dbReference type="ARBA" id="ARBA00022664"/>
    </source>
</evidence>
<dbReference type="InterPro" id="IPR039726">
    <property type="entry name" value="Prp40-like"/>
</dbReference>
<dbReference type="PANTHER" id="PTHR11864">
    <property type="entry name" value="PRE-MRNA-PROCESSING PROTEIN PRP40"/>
    <property type="match status" value="1"/>
</dbReference>
<feature type="compositionally biased region" description="Basic and acidic residues" evidence="7">
    <location>
        <begin position="115"/>
        <end position="131"/>
    </location>
</feature>
<accession>A0AAV2R1U7</accession>
<feature type="compositionally biased region" description="Basic residues" evidence="7">
    <location>
        <begin position="721"/>
        <end position="733"/>
    </location>
</feature>
<protein>
    <recommendedName>
        <fullName evidence="12">Pre-mRNA-processing factor 40 homolog B</fullName>
    </recommendedName>
</protein>
<dbReference type="SMART" id="SM00441">
    <property type="entry name" value="FF"/>
    <property type="match status" value="4"/>
</dbReference>
<reference evidence="10 11" key="1">
    <citation type="submission" date="2024-05" db="EMBL/GenBank/DDBJ databases">
        <authorList>
            <person name="Wallberg A."/>
        </authorList>
    </citation>
    <scope>NUCLEOTIDE SEQUENCE [LARGE SCALE GENOMIC DNA]</scope>
</reference>
<dbReference type="InterPro" id="IPR036517">
    <property type="entry name" value="FF_domain_sf"/>
</dbReference>
<dbReference type="FunFam" id="1.10.10.440:FF:000013">
    <property type="entry name" value="pre-mRNA-processing protein 40A isoform X1"/>
    <property type="match status" value="1"/>
</dbReference>
<feature type="compositionally biased region" description="Basic and acidic residues" evidence="7">
    <location>
        <begin position="812"/>
        <end position="825"/>
    </location>
</feature>
<feature type="domain" description="WW" evidence="8">
    <location>
        <begin position="129"/>
        <end position="156"/>
    </location>
</feature>
<evidence type="ECO:0000256" key="3">
    <source>
        <dbReference type="ARBA" id="ARBA00022737"/>
    </source>
</evidence>
<dbReference type="SUPFAM" id="SSF81698">
    <property type="entry name" value="FF domain"/>
    <property type="match status" value="5"/>
</dbReference>
<organism evidence="10 11">
    <name type="scientific">Meganyctiphanes norvegica</name>
    <name type="common">Northern krill</name>
    <name type="synonym">Thysanopoda norvegica</name>
    <dbReference type="NCBI Taxonomy" id="48144"/>
    <lineage>
        <taxon>Eukaryota</taxon>
        <taxon>Metazoa</taxon>
        <taxon>Ecdysozoa</taxon>
        <taxon>Arthropoda</taxon>
        <taxon>Crustacea</taxon>
        <taxon>Multicrustacea</taxon>
        <taxon>Malacostraca</taxon>
        <taxon>Eumalacostraca</taxon>
        <taxon>Eucarida</taxon>
        <taxon>Euphausiacea</taxon>
        <taxon>Euphausiidae</taxon>
        <taxon>Meganyctiphanes</taxon>
    </lineage>
</organism>
<evidence type="ECO:0000259" key="9">
    <source>
        <dbReference type="PROSITE" id="PS51676"/>
    </source>
</evidence>
<feature type="region of interest" description="Disordered" evidence="7">
    <location>
        <begin position="1"/>
        <end position="38"/>
    </location>
</feature>
<dbReference type="FunFam" id="1.10.10.440:FF:000002">
    <property type="entry name" value="pre-mRNA-processing factor 40 homolog A isoform X1"/>
    <property type="match status" value="1"/>
</dbReference>
<dbReference type="SUPFAM" id="SSF51045">
    <property type="entry name" value="WW domain"/>
    <property type="match status" value="2"/>
</dbReference>
<feature type="domain" description="WW" evidence="8">
    <location>
        <begin position="169"/>
        <end position="197"/>
    </location>
</feature>
<keyword evidence="4" id="KW-0508">mRNA splicing</keyword>
<keyword evidence="3" id="KW-0677">Repeat</keyword>
<keyword evidence="11" id="KW-1185">Reference proteome</keyword>
<evidence type="ECO:0000313" key="11">
    <source>
        <dbReference type="Proteomes" id="UP001497623"/>
    </source>
</evidence>
<proteinExistence type="predicted"/>
<dbReference type="CDD" id="cd00201">
    <property type="entry name" value="WW"/>
    <property type="match status" value="2"/>
</dbReference>
<dbReference type="PROSITE" id="PS50020">
    <property type="entry name" value="WW_DOMAIN_2"/>
    <property type="match status" value="2"/>
</dbReference>